<reference evidence="1" key="2">
    <citation type="submission" date="2020-09" db="EMBL/GenBank/DDBJ databases">
        <authorList>
            <person name="Sun Q."/>
            <person name="Ohkuma M."/>
        </authorList>
    </citation>
    <scope>NUCLEOTIDE SEQUENCE</scope>
    <source>
        <strain evidence="1">JCM 19018</strain>
    </source>
</reference>
<comment type="caution">
    <text evidence="1">The sequence shown here is derived from an EMBL/GenBank/DDBJ whole genome shotgun (WGS) entry which is preliminary data.</text>
</comment>
<name>A0A830EXB2_9EURY</name>
<organism evidence="1 2">
    <name type="scientific">Haloarcula sebkhae</name>
    <dbReference type="NCBI Taxonomy" id="932660"/>
    <lineage>
        <taxon>Archaea</taxon>
        <taxon>Methanobacteriati</taxon>
        <taxon>Methanobacteriota</taxon>
        <taxon>Stenosarchaea group</taxon>
        <taxon>Halobacteria</taxon>
        <taxon>Halobacteriales</taxon>
        <taxon>Haloarculaceae</taxon>
        <taxon>Haloarcula</taxon>
    </lineage>
</organism>
<accession>A0A830EXB2</accession>
<dbReference type="EMBL" id="BMPD01000003">
    <property type="protein sequence ID" value="GGK66847.1"/>
    <property type="molecule type" value="Genomic_DNA"/>
</dbReference>
<reference evidence="1" key="1">
    <citation type="journal article" date="2014" name="Int. J. Syst. Evol. Microbiol.">
        <title>Complete genome sequence of Corynebacterium casei LMG S-19264T (=DSM 44701T), isolated from a smear-ripened cheese.</title>
        <authorList>
            <consortium name="US DOE Joint Genome Institute (JGI-PGF)"/>
            <person name="Walter F."/>
            <person name="Albersmeier A."/>
            <person name="Kalinowski J."/>
            <person name="Ruckert C."/>
        </authorList>
    </citation>
    <scope>NUCLEOTIDE SEQUENCE</scope>
    <source>
        <strain evidence="1">JCM 19018</strain>
    </source>
</reference>
<sequence>MDVTQSLLVYDGSTDLFRRAAETITRCATDITPVPWESDAIQAFLRAQFDDPPFAFILIEGESVHVGEAAVKEALEGLDVAAPVARLAEQVYLTAAAPFGRLVHGQVPADIHGTFPLDEVAKTHIEPLRQVHTIPVERE</sequence>
<evidence type="ECO:0000313" key="2">
    <source>
        <dbReference type="Proteomes" id="UP000614221"/>
    </source>
</evidence>
<dbReference type="Proteomes" id="UP000614221">
    <property type="component" value="Unassembled WGS sequence"/>
</dbReference>
<dbReference type="AlphaFoldDB" id="A0A830EXB2"/>
<evidence type="ECO:0000313" key="1">
    <source>
        <dbReference type="EMBL" id="GGK66847.1"/>
    </source>
</evidence>
<gene>
    <name evidence="1" type="ORF">GCM10009067_18990</name>
</gene>
<proteinExistence type="predicted"/>
<protein>
    <submittedName>
        <fullName evidence="1">Uncharacterized protein</fullName>
    </submittedName>
</protein>